<dbReference type="RefSeq" id="WP_200786790.1">
    <property type="nucleotide sequence ID" value="NZ_JAEDAO010000001.1"/>
</dbReference>
<keyword evidence="3" id="KW-1185">Reference proteome</keyword>
<accession>A0A934UQ94</accession>
<evidence type="ECO:0000313" key="2">
    <source>
        <dbReference type="EMBL" id="MBK0391885.1"/>
    </source>
</evidence>
<dbReference type="AlphaFoldDB" id="A0A934UQ94"/>
<reference evidence="2" key="1">
    <citation type="submission" date="2020-12" db="EMBL/GenBank/DDBJ databases">
        <title>Ramlibacter sp. nov., isolated from a freshwater alga, Cryptomonas.</title>
        <authorList>
            <person name="Kim H.M."/>
            <person name="Jeon C.O."/>
        </authorList>
    </citation>
    <scope>NUCLEOTIDE SEQUENCE</scope>
    <source>
        <strain evidence="2">CrO1</strain>
    </source>
</reference>
<dbReference type="Proteomes" id="UP000617041">
    <property type="component" value="Unassembled WGS sequence"/>
</dbReference>
<feature type="region of interest" description="Disordered" evidence="1">
    <location>
        <begin position="107"/>
        <end position="149"/>
    </location>
</feature>
<evidence type="ECO:0000256" key="1">
    <source>
        <dbReference type="SAM" id="MobiDB-lite"/>
    </source>
</evidence>
<feature type="compositionally biased region" description="Basic and acidic residues" evidence="1">
    <location>
        <begin position="116"/>
        <end position="137"/>
    </location>
</feature>
<organism evidence="2 3">
    <name type="scientific">Ramlibacter algicola</name>
    <dbReference type="NCBI Taxonomy" id="2795217"/>
    <lineage>
        <taxon>Bacteria</taxon>
        <taxon>Pseudomonadati</taxon>
        <taxon>Pseudomonadota</taxon>
        <taxon>Betaproteobacteria</taxon>
        <taxon>Burkholderiales</taxon>
        <taxon>Comamonadaceae</taxon>
        <taxon>Ramlibacter</taxon>
    </lineage>
</organism>
<gene>
    <name evidence="2" type="ORF">I8E28_04730</name>
</gene>
<evidence type="ECO:0000313" key="3">
    <source>
        <dbReference type="Proteomes" id="UP000617041"/>
    </source>
</evidence>
<name>A0A934UQ94_9BURK</name>
<sequence length="149" mass="16105">MTKDIPNADLIRAVLDGQVVQVTPGGDHAWTDMDPAIAVSTLVRAASGLRFRLKPRSVIAWIPLLRTPEGLVPGAPVPTREEIPAHLPEGPVARVLRLEFDAYSGEPAGVRAVDAGPERASERGQRPSERPSDRFSEPDLPPAPEDLRI</sequence>
<protein>
    <submittedName>
        <fullName evidence="2">Uncharacterized protein</fullName>
    </submittedName>
</protein>
<proteinExistence type="predicted"/>
<feature type="compositionally biased region" description="Pro residues" evidence="1">
    <location>
        <begin position="139"/>
        <end position="149"/>
    </location>
</feature>
<dbReference type="EMBL" id="JAEDAO010000001">
    <property type="protein sequence ID" value="MBK0391885.1"/>
    <property type="molecule type" value="Genomic_DNA"/>
</dbReference>
<comment type="caution">
    <text evidence="2">The sequence shown here is derived from an EMBL/GenBank/DDBJ whole genome shotgun (WGS) entry which is preliminary data.</text>
</comment>